<feature type="transmembrane region" description="Helical" evidence="1">
    <location>
        <begin position="135"/>
        <end position="153"/>
    </location>
</feature>
<feature type="transmembrane region" description="Helical" evidence="1">
    <location>
        <begin position="12"/>
        <end position="36"/>
    </location>
</feature>
<reference evidence="3" key="2">
    <citation type="journal article" date="2021" name="Syst. Appl. Microbiol.">
        <title>Roseomonas hellenica sp. nov., isolated from roots of wild-growing Alkanna tinctoria.</title>
        <authorList>
            <person name="Rat A."/>
            <person name="Naranjo H.D."/>
            <person name="Lebbe L."/>
            <person name="Cnockaert M."/>
            <person name="Krigas N."/>
            <person name="Grigoriadou K."/>
            <person name="Maloupa E."/>
            <person name="Willems A."/>
        </authorList>
    </citation>
    <scope>NUCLEOTIDE SEQUENCE</scope>
    <source>
        <strain evidence="3">LMG 28251</strain>
    </source>
</reference>
<reference evidence="3" key="1">
    <citation type="submission" date="2020-01" db="EMBL/GenBank/DDBJ databases">
        <authorList>
            <person name="Rat A."/>
        </authorList>
    </citation>
    <scope>NUCLEOTIDE SEQUENCE</scope>
    <source>
        <strain evidence="3">LMG 28251</strain>
    </source>
</reference>
<dbReference type="PANTHER" id="PTHR22911:SF135">
    <property type="entry name" value="BLR4310 PROTEIN"/>
    <property type="match status" value="1"/>
</dbReference>
<feature type="transmembrane region" description="Helical" evidence="1">
    <location>
        <begin position="82"/>
        <end position="101"/>
    </location>
</feature>
<sequence length="275" mass="28880">MWSVLDTNSKLLAAGFGAGQVLFLRHAVMLALFLAARAIRPGAGGTLASAYPWLQGLRAMAMLGSAAGFFLALRSLSLAEGYLVHFTAPFMLLGMAALFLRESLPGRAWAWTAVGFCGVAFAIVPSLGAGGAWQGYAWAFFGAFNYAVIMTINRRLRAESSLAGVILWPSLLGAAATLPFMLAEWRTPGPADAILLGLNGIVSAGAMVAMSLAFRHANAARLAPFEYAALIFAVGFDITIWGVVPAWQVLVGAAVVAAACLASERARREAALRMA</sequence>
<dbReference type="Pfam" id="PF00892">
    <property type="entry name" value="EamA"/>
    <property type="match status" value="1"/>
</dbReference>
<organism evidence="3 4">
    <name type="scientific">Plastoroseomonas arctica</name>
    <dbReference type="NCBI Taxonomy" id="1509237"/>
    <lineage>
        <taxon>Bacteria</taxon>
        <taxon>Pseudomonadati</taxon>
        <taxon>Pseudomonadota</taxon>
        <taxon>Alphaproteobacteria</taxon>
        <taxon>Acetobacterales</taxon>
        <taxon>Acetobacteraceae</taxon>
        <taxon>Plastoroseomonas</taxon>
    </lineage>
</organism>
<accession>A0AAF1KJD8</accession>
<evidence type="ECO:0000259" key="2">
    <source>
        <dbReference type="Pfam" id="PF00892"/>
    </source>
</evidence>
<keyword evidence="4" id="KW-1185">Reference proteome</keyword>
<keyword evidence="1" id="KW-0472">Membrane</keyword>
<dbReference type="SUPFAM" id="SSF103481">
    <property type="entry name" value="Multidrug resistance efflux transporter EmrE"/>
    <property type="match status" value="2"/>
</dbReference>
<keyword evidence="1" id="KW-1133">Transmembrane helix</keyword>
<dbReference type="EMBL" id="JAAEDH010000006">
    <property type="protein sequence ID" value="MBR0654915.1"/>
    <property type="molecule type" value="Genomic_DNA"/>
</dbReference>
<feature type="domain" description="EamA" evidence="2">
    <location>
        <begin position="134"/>
        <end position="261"/>
    </location>
</feature>
<feature type="transmembrane region" description="Helical" evidence="1">
    <location>
        <begin position="57"/>
        <end position="76"/>
    </location>
</feature>
<dbReference type="InterPro" id="IPR037185">
    <property type="entry name" value="EmrE-like"/>
</dbReference>
<gene>
    <name evidence="3" type="ORF">GXW79_07475</name>
</gene>
<evidence type="ECO:0000313" key="3">
    <source>
        <dbReference type="EMBL" id="MBR0654915.1"/>
    </source>
</evidence>
<comment type="caution">
    <text evidence="3">The sequence shown here is derived from an EMBL/GenBank/DDBJ whole genome shotgun (WGS) entry which is preliminary data.</text>
</comment>
<dbReference type="AlphaFoldDB" id="A0AAF1KJD8"/>
<dbReference type="GO" id="GO:0016020">
    <property type="term" value="C:membrane"/>
    <property type="evidence" value="ECO:0007669"/>
    <property type="project" value="InterPro"/>
</dbReference>
<feature type="transmembrane region" description="Helical" evidence="1">
    <location>
        <begin position="194"/>
        <end position="213"/>
    </location>
</feature>
<proteinExistence type="predicted"/>
<name>A0AAF1KJD8_9PROT</name>
<dbReference type="InterPro" id="IPR000620">
    <property type="entry name" value="EamA_dom"/>
</dbReference>
<protein>
    <submittedName>
        <fullName evidence="3">DMT family transporter</fullName>
    </submittedName>
</protein>
<feature type="transmembrane region" description="Helical" evidence="1">
    <location>
        <begin position="165"/>
        <end position="182"/>
    </location>
</feature>
<evidence type="ECO:0000256" key="1">
    <source>
        <dbReference type="SAM" id="Phobius"/>
    </source>
</evidence>
<evidence type="ECO:0000313" key="4">
    <source>
        <dbReference type="Proteomes" id="UP001196068"/>
    </source>
</evidence>
<feature type="transmembrane region" description="Helical" evidence="1">
    <location>
        <begin position="249"/>
        <end position="266"/>
    </location>
</feature>
<dbReference type="PANTHER" id="PTHR22911">
    <property type="entry name" value="ACYL-MALONYL CONDENSING ENZYME-RELATED"/>
    <property type="match status" value="1"/>
</dbReference>
<feature type="transmembrane region" description="Helical" evidence="1">
    <location>
        <begin position="225"/>
        <end position="243"/>
    </location>
</feature>
<dbReference type="Proteomes" id="UP001196068">
    <property type="component" value="Unassembled WGS sequence"/>
</dbReference>
<feature type="transmembrane region" description="Helical" evidence="1">
    <location>
        <begin position="108"/>
        <end position="129"/>
    </location>
</feature>
<keyword evidence="1" id="KW-0812">Transmembrane</keyword>